<gene>
    <name evidence="1" type="ORF">ASPSYDRAFT_96110</name>
</gene>
<dbReference type="EMBL" id="KV878637">
    <property type="protein sequence ID" value="OJJ51849.1"/>
    <property type="molecule type" value="Genomic_DNA"/>
</dbReference>
<dbReference type="RefSeq" id="XP_040695655.1">
    <property type="nucleotide sequence ID" value="XM_040853211.1"/>
</dbReference>
<dbReference type="GeneID" id="63769284"/>
<dbReference type="VEuPathDB" id="FungiDB:ASPSYDRAFT_96110"/>
<proteinExistence type="predicted"/>
<dbReference type="Proteomes" id="UP000184356">
    <property type="component" value="Unassembled WGS sequence"/>
</dbReference>
<evidence type="ECO:0000313" key="2">
    <source>
        <dbReference type="Proteomes" id="UP000184356"/>
    </source>
</evidence>
<name>A0A1L9SXH2_9EURO</name>
<evidence type="ECO:0008006" key="3">
    <source>
        <dbReference type="Google" id="ProtNLM"/>
    </source>
</evidence>
<sequence length="496" mass="57890">MAFLPAELIEHIVICIRDVPPPKNERSVFQPRGQPAKLALYATVSRRWQTVVERIIWQRIHLLYRKSGSIRLLEQFTSGDPYRRARVDYIRHILWVPEMNWTDLHEGTKGDGNMRAQLLPGWYNEQFQKSLSELFELLHSWRFQKTDMELSISSTAGDYVRDGDDEPLEREEWESLNIDQLWQRGQVPYFIHATDVYFQSLPSLPYITSLKLFGADDSDFRPSTFLRLLTRLSHVQHVCGGEGRSIPKDALKALVDQRQDVVDHLPLVPESVDIFGYKIHYQRELSVNPAQDAANYLSPRGLDEFSIVFRTFSMRLRKLQLEYVRISSALFWPGAGENANPKSLYWPKLEELLVLGVPPFTADGKWILDNDPDKWSNEEINENFHDSWDYESGYYAQRGIIKSPEVDQLYEVMGLAVRRMPRLRKFQFSFRAEVGEGGPDEWLEFHRGLTTGKTCLEMMTRSEYKMGQKIISAWRLKDDKASEFRRTGRVCYSYTT</sequence>
<dbReference type="OrthoDB" id="4802432at2759"/>
<dbReference type="STRING" id="1036612.A0A1L9SXH2"/>
<dbReference type="AlphaFoldDB" id="A0A1L9SXH2"/>
<organism evidence="1 2">
    <name type="scientific">Aspergillus sydowii CBS 593.65</name>
    <dbReference type="NCBI Taxonomy" id="1036612"/>
    <lineage>
        <taxon>Eukaryota</taxon>
        <taxon>Fungi</taxon>
        <taxon>Dikarya</taxon>
        <taxon>Ascomycota</taxon>
        <taxon>Pezizomycotina</taxon>
        <taxon>Eurotiomycetes</taxon>
        <taxon>Eurotiomycetidae</taxon>
        <taxon>Eurotiales</taxon>
        <taxon>Aspergillaceae</taxon>
        <taxon>Aspergillus</taxon>
        <taxon>Aspergillus subgen. Nidulantes</taxon>
    </lineage>
</organism>
<keyword evidence="2" id="KW-1185">Reference proteome</keyword>
<evidence type="ECO:0000313" key="1">
    <source>
        <dbReference type="EMBL" id="OJJ51849.1"/>
    </source>
</evidence>
<accession>A0A1L9SXH2</accession>
<reference evidence="2" key="1">
    <citation type="journal article" date="2017" name="Genome Biol.">
        <title>Comparative genomics reveals high biological diversity and specific adaptations in the industrially and medically important fungal genus Aspergillus.</title>
        <authorList>
            <person name="de Vries R.P."/>
            <person name="Riley R."/>
            <person name="Wiebenga A."/>
            <person name="Aguilar-Osorio G."/>
            <person name="Amillis S."/>
            <person name="Uchima C.A."/>
            <person name="Anderluh G."/>
            <person name="Asadollahi M."/>
            <person name="Askin M."/>
            <person name="Barry K."/>
            <person name="Battaglia E."/>
            <person name="Bayram O."/>
            <person name="Benocci T."/>
            <person name="Braus-Stromeyer S.A."/>
            <person name="Caldana C."/>
            <person name="Canovas D."/>
            <person name="Cerqueira G.C."/>
            <person name="Chen F."/>
            <person name="Chen W."/>
            <person name="Choi C."/>
            <person name="Clum A."/>
            <person name="Dos Santos R.A."/>
            <person name="Damasio A.R."/>
            <person name="Diallinas G."/>
            <person name="Emri T."/>
            <person name="Fekete E."/>
            <person name="Flipphi M."/>
            <person name="Freyberg S."/>
            <person name="Gallo A."/>
            <person name="Gournas C."/>
            <person name="Habgood R."/>
            <person name="Hainaut M."/>
            <person name="Harispe M.L."/>
            <person name="Henrissat B."/>
            <person name="Hilden K.S."/>
            <person name="Hope R."/>
            <person name="Hossain A."/>
            <person name="Karabika E."/>
            <person name="Karaffa L."/>
            <person name="Karanyi Z."/>
            <person name="Krasevec N."/>
            <person name="Kuo A."/>
            <person name="Kusch H."/>
            <person name="LaButti K."/>
            <person name="Lagendijk E.L."/>
            <person name="Lapidus A."/>
            <person name="Levasseur A."/>
            <person name="Lindquist E."/>
            <person name="Lipzen A."/>
            <person name="Logrieco A.F."/>
            <person name="MacCabe A."/>
            <person name="Maekelae M.R."/>
            <person name="Malavazi I."/>
            <person name="Melin P."/>
            <person name="Meyer V."/>
            <person name="Mielnichuk N."/>
            <person name="Miskei M."/>
            <person name="Molnar A.P."/>
            <person name="Mule G."/>
            <person name="Ngan C.Y."/>
            <person name="Orejas M."/>
            <person name="Orosz E."/>
            <person name="Ouedraogo J.P."/>
            <person name="Overkamp K.M."/>
            <person name="Park H.-S."/>
            <person name="Perrone G."/>
            <person name="Piumi F."/>
            <person name="Punt P.J."/>
            <person name="Ram A.F."/>
            <person name="Ramon A."/>
            <person name="Rauscher S."/>
            <person name="Record E."/>
            <person name="Riano-Pachon D.M."/>
            <person name="Robert V."/>
            <person name="Roehrig J."/>
            <person name="Ruller R."/>
            <person name="Salamov A."/>
            <person name="Salih N.S."/>
            <person name="Samson R.A."/>
            <person name="Sandor E."/>
            <person name="Sanguinetti M."/>
            <person name="Schuetze T."/>
            <person name="Sepcic K."/>
            <person name="Shelest E."/>
            <person name="Sherlock G."/>
            <person name="Sophianopoulou V."/>
            <person name="Squina F.M."/>
            <person name="Sun H."/>
            <person name="Susca A."/>
            <person name="Todd R.B."/>
            <person name="Tsang A."/>
            <person name="Unkles S.E."/>
            <person name="van de Wiele N."/>
            <person name="van Rossen-Uffink D."/>
            <person name="Oliveira J.V."/>
            <person name="Vesth T.C."/>
            <person name="Visser J."/>
            <person name="Yu J.-H."/>
            <person name="Zhou M."/>
            <person name="Andersen M.R."/>
            <person name="Archer D.B."/>
            <person name="Baker S.E."/>
            <person name="Benoit I."/>
            <person name="Brakhage A.A."/>
            <person name="Braus G.H."/>
            <person name="Fischer R."/>
            <person name="Frisvad J.C."/>
            <person name="Goldman G.H."/>
            <person name="Houbraken J."/>
            <person name="Oakley B."/>
            <person name="Pocsi I."/>
            <person name="Scazzocchio C."/>
            <person name="Seiboth B."/>
            <person name="vanKuyk P.A."/>
            <person name="Wortman J."/>
            <person name="Dyer P.S."/>
            <person name="Grigoriev I.V."/>
        </authorList>
    </citation>
    <scope>NUCLEOTIDE SEQUENCE [LARGE SCALE GENOMIC DNA]</scope>
    <source>
        <strain evidence="2">CBS 593.65</strain>
    </source>
</reference>
<protein>
    <recommendedName>
        <fullName evidence="3">F-box domain-containing protein</fullName>
    </recommendedName>
</protein>